<evidence type="ECO:0000313" key="3">
    <source>
        <dbReference type="Proteomes" id="UP000027138"/>
    </source>
</evidence>
<feature type="compositionally biased region" description="Pro residues" evidence="1">
    <location>
        <begin position="107"/>
        <end position="119"/>
    </location>
</feature>
<dbReference type="Proteomes" id="UP000027138">
    <property type="component" value="Unassembled WGS sequence"/>
</dbReference>
<evidence type="ECO:0000313" key="2">
    <source>
        <dbReference type="EMBL" id="KDP35093.1"/>
    </source>
</evidence>
<dbReference type="AlphaFoldDB" id="A0A067KJA1"/>
<accession>A0A067KJA1</accession>
<feature type="region of interest" description="Disordered" evidence="1">
    <location>
        <begin position="1"/>
        <end position="35"/>
    </location>
</feature>
<organism evidence="2 3">
    <name type="scientific">Jatropha curcas</name>
    <name type="common">Barbados nut</name>
    <dbReference type="NCBI Taxonomy" id="180498"/>
    <lineage>
        <taxon>Eukaryota</taxon>
        <taxon>Viridiplantae</taxon>
        <taxon>Streptophyta</taxon>
        <taxon>Embryophyta</taxon>
        <taxon>Tracheophyta</taxon>
        <taxon>Spermatophyta</taxon>
        <taxon>Magnoliopsida</taxon>
        <taxon>eudicotyledons</taxon>
        <taxon>Gunneridae</taxon>
        <taxon>Pentapetalae</taxon>
        <taxon>rosids</taxon>
        <taxon>fabids</taxon>
        <taxon>Malpighiales</taxon>
        <taxon>Euphorbiaceae</taxon>
        <taxon>Crotonoideae</taxon>
        <taxon>Jatropheae</taxon>
        <taxon>Jatropha</taxon>
    </lineage>
</organism>
<feature type="region of interest" description="Disordered" evidence="1">
    <location>
        <begin position="90"/>
        <end position="149"/>
    </location>
</feature>
<feature type="compositionally biased region" description="Low complexity" evidence="1">
    <location>
        <begin position="19"/>
        <end position="35"/>
    </location>
</feature>
<proteinExistence type="predicted"/>
<sequence>MSSSTPLPEKGNAIAIEASSSSSSSSETTKSSGFPSSRLFAAMGAVDQASGISPDLLALEYASTCSEKRQRRKKSKRKKREIKAFAQVKKKGGGLVLRDEEEENIETPPPPSKATPPIAPLADSVTLEHPKLPESGTNLDDAACTSFRS</sequence>
<dbReference type="EMBL" id="KK914495">
    <property type="protein sequence ID" value="KDP35093.1"/>
    <property type="molecule type" value="Genomic_DNA"/>
</dbReference>
<gene>
    <name evidence="2" type="ORF">JCGZ_11002</name>
</gene>
<name>A0A067KJA1_JATCU</name>
<reference evidence="2 3" key="1">
    <citation type="journal article" date="2014" name="PLoS ONE">
        <title>Global Analysis of Gene Expression Profiles in Physic Nut (Jatropha curcas L.) Seedlings Exposed to Salt Stress.</title>
        <authorList>
            <person name="Zhang L."/>
            <person name="Zhang C."/>
            <person name="Wu P."/>
            <person name="Chen Y."/>
            <person name="Li M."/>
            <person name="Jiang H."/>
            <person name="Wu G."/>
        </authorList>
    </citation>
    <scope>NUCLEOTIDE SEQUENCE [LARGE SCALE GENOMIC DNA]</scope>
    <source>
        <strain evidence="3">cv. GZQX0401</strain>
        <tissue evidence="2">Young leaves</tissue>
    </source>
</reference>
<keyword evidence="3" id="KW-1185">Reference proteome</keyword>
<evidence type="ECO:0000256" key="1">
    <source>
        <dbReference type="SAM" id="MobiDB-lite"/>
    </source>
</evidence>
<protein>
    <submittedName>
        <fullName evidence="2">Uncharacterized protein</fullName>
    </submittedName>
</protein>